<dbReference type="PROSITE" id="PS00108">
    <property type="entry name" value="PROTEIN_KINASE_ST"/>
    <property type="match status" value="1"/>
</dbReference>
<dbReference type="EMBL" id="ML170187">
    <property type="protein sequence ID" value="TDL20527.1"/>
    <property type="molecule type" value="Genomic_DNA"/>
</dbReference>
<evidence type="ECO:0000259" key="1">
    <source>
        <dbReference type="PROSITE" id="PS50011"/>
    </source>
</evidence>
<dbReference type="SMART" id="SM00220">
    <property type="entry name" value="S_TKc"/>
    <property type="match status" value="1"/>
</dbReference>
<dbReference type="PROSITE" id="PS50011">
    <property type="entry name" value="PROTEIN_KINASE_DOM"/>
    <property type="match status" value="1"/>
</dbReference>
<dbReference type="InterPro" id="IPR051681">
    <property type="entry name" value="Ser/Thr_Kinases-Pseudokinases"/>
</dbReference>
<dbReference type="Pfam" id="PF07714">
    <property type="entry name" value="PK_Tyr_Ser-Thr"/>
    <property type="match status" value="1"/>
</dbReference>
<gene>
    <name evidence="2" type="ORF">BD410DRAFT_725542</name>
</gene>
<dbReference type="AlphaFoldDB" id="A0A4Y7PYN8"/>
<protein>
    <submittedName>
        <fullName evidence="2">Kinase-like protein</fullName>
    </submittedName>
</protein>
<reference evidence="2 3" key="1">
    <citation type="submission" date="2018-06" db="EMBL/GenBank/DDBJ databases">
        <title>A transcriptomic atlas of mushroom development highlights an independent origin of complex multicellularity.</title>
        <authorList>
            <consortium name="DOE Joint Genome Institute"/>
            <person name="Krizsan K."/>
            <person name="Almasi E."/>
            <person name="Merenyi Z."/>
            <person name="Sahu N."/>
            <person name="Viragh M."/>
            <person name="Koszo T."/>
            <person name="Mondo S."/>
            <person name="Kiss B."/>
            <person name="Balint B."/>
            <person name="Kues U."/>
            <person name="Barry K."/>
            <person name="Hegedus J.C."/>
            <person name="Henrissat B."/>
            <person name="Johnson J."/>
            <person name="Lipzen A."/>
            <person name="Ohm R."/>
            <person name="Nagy I."/>
            <person name="Pangilinan J."/>
            <person name="Yan J."/>
            <person name="Xiong Y."/>
            <person name="Grigoriev I.V."/>
            <person name="Hibbett D.S."/>
            <person name="Nagy L.G."/>
        </authorList>
    </citation>
    <scope>NUCLEOTIDE SEQUENCE [LARGE SCALE GENOMIC DNA]</scope>
    <source>
        <strain evidence="2 3">SZMC22713</strain>
    </source>
</reference>
<evidence type="ECO:0000313" key="3">
    <source>
        <dbReference type="Proteomes" id="UP000294933"/>
    </source>
</evidence>
<dbReference type="InterPro" id="IPR000719">
    <property type="entry name" value="Prot_kinase_dom"/>
</dbReference>
<dbReference type="OrthoDB" id="122279at2759"/>
<proteinExistence type="predicted"/>
<dbReference type="InterPro" id="IPR001245">
    <property type="entry name" value="Ser-Thr/Tyr_kinase_cat_dom"/>
</dbReference>
<name>A0A4Y7PYN8_9AGAM</name>
<dbReference type="Gene3D" id="1.10.510.10">
    <property type="entry name" value="Transferase(Phosphotransferase) domain 1"/>
    <property type="match status" value="1"/>
</dbReference>
<dbReference type="VEuPathDB" id="FungiDB:BD410DRAFT_725542"/>
<evidence type="ECO:0000313" key="2">
    <source>
        <dbReference type="EMBL" id="TDL20527.1"/>
    </source>
</evidence>
<dbReference type="GO" id="GO:0004674">
    <property type="term" value="F:protein serine/threonine kinase activity"/>
    <property type="evidence" value="ECO:0007669"/>
    <property type="project" value="TreeGrafter"/>
</dbReference>
<feature type="domain" description="Protein kinase" evidence="1">
    <location>
        <begin position="46"/>
        <end position="315"/>
    </location>
</feature>
<dbReference type="SUPFAM" id="SSF56112">
    <property type="entry name" value="Protein kinase-like (PK-like)"/>
    <property type="match status" value="1"/>
</dbReference>
<keyword evidence="2" id="KW-0418">Kinase</keyword>
<sequence>MDRPLQLLDRGNLSPSHQSRLLRALARLCKLYACFPDSLILSGVQRTRMDPSAGGGFADIWRGQLSTRCIAIKALRIFEQSDREKALKDFSHEAIIWRQLKHPNILPFYGVFKGDENFERLCLISPWMDAGNINDYLKKYPESNRLALIADALNGLSYLHSFQPSIIHGDLKGANIFVTHSRTACLGDFGLSRFRDSHESTLGATSGHSTGTLRWQAPELFVNVDGRTARPSAESDVYSIGCVCLELMTGKPPFSEFSRDGAVLTAVLNKKCPQRPSEDLVHRGLNDSLWSLMKKCWHFDRDQRPKVGTLLQFFVERKWSTGPHLLRRGDLSANVSLNMTSSPVEILDVGMTGNVAGMRLVSVRMCAGVDRGVVNFSDFTAVSSPGT</sequence>
<organism evidence="2 3">
    <name type="scientific">Rickenella mellea</name>
    <dbReference type="NCBI Taxonomy" id="50990"/>
    <lineage>
        <taxon>Eukaryota</taxon>
        <taxon>Fungi</taxon>
        <taxon>Dikarya</taxon>
        <taxon>Basidiomycota</taxon>
        <taxon>Agaricomycotina</taxon>
        <taxon>Agaricomycetes</taxon>
        <taxon>Hymenochaetales</taxon>
        <taxon>Rickenellaceae</taxon>
        <taxon>Rickenella</taxon>
    </lineage>
</organism>
<dbReference type="GO" id="GO:0005524">
    <property type="term" value="F:ATP binding"/>
    <property type="evidence" value="ECO:0007669"/>
    <property type="project" value="InterPro"/>
</dbReference>
<keyword evidence="2" id="KW-0808">Transferase</keyword>
<keyword evidence="3" id="KW-1185">Reference proteome</keyword>
<dbReference type="Proteomes" id="UP000294933">
    <property type="component" value="Unassembled WGS sequence"/>
</dbReference>
<dbReference type="InterPro" id="IPR008271">
    <property type="entry name" value="Ser/Thr_kinase_AS"/>
</dbReference>
<dbReference type="InterPro" id="IPR011009">
    <property type="entry name" value="Kinase-like_dom_sf"/>
</dbReference>
<dbReference type="STRING" id="50990.A0A4Y7PYN8"/>
<accession>A0A4Y7PYN8</accession>
<dbReference type="PANTHER" id="PTHR44329">
    <property type="entry name" value="SERINE/THREONINE-PROTEIN KINASE TNNI3K-RELATED"/>
    <property type="match status" value="1"/>
</dbReference>